<feature type="chain" id="PRO_5020994920" description="PE-PGRS family protein" evidence="2">
    <location>
        <begin position="19"/>
        <end position="582"/>
    </location>
</feature>
<sequence length="582" mass="56693">MHIIASVLLILAPAMTLAGCGQNREAEPPVASSSASGAGSGGSGGDGAGAGGASGATGGGGAGEAGGAEGGGGAGEAGGAEGGGGASGATGGGGAGEAGGAEGGGGAGEAGGAEGGGGAGGATGGGGAGEAGGAEGGGGAGGSLPAGAWHRHIFGPHSQTATAVAIDREANVVLAGSANGAVDFGAGPTPLIAGNDFGGSDFFVVKYADDGALRWARRFGGKEVLATGVAVDGNDGIAVVGHYSKGPLHVGDLVPEEPERDDVMSYSPNLFVLALDRDGAPRWMHRLGDHDADLGGRVAIGPENDVVVAAQSGDRLTLVRFAADGTTRFATDAGTMFGADNLIAPIGGVAVDLHGDILVTGTISHDDDGRGVASGLRGGRVWVAKYSGEDGAHLWSRHFDASEDIGLGTGNVAQTLLVDDHGDALVAGQFAREDAFSKPPIYGSGGAFFMKLAGEDGALRWAKMFPAKATEIGSTSLSFAPDGRVALIASFGAPTDLGGGSLSEPGSYVATYAPDTGAFVAQRRLIELGTMDGSFGRTASTLDAKGRLSLVMNFINGHEPQTAFGTVKAEGLDGILLVHLPL</sequence>
<evidence type="ECO:0000313" key="4">
    <source>
        <dbReference type="Proteomes" id="UP000295781"/>
    </source>
</evidence>
<dbReference type="InterPro" id="IPR052918">
    <property type="entry name" value="Motility_Chemotaxis_Reg"/>
</dbReference>
<evidence type="ECO:0000256" key="1">
    <source>
        <dbReference type="SAM" id="MobiDB-lite"/>
    </source>
</evidence>
<dbReference type="AlphaFoldDB" id="A0A4P2Q9L7"/>
<proteinExistence type="predicted"/>
<dbReference type="InterPro" id="IPR011047">
    <property type="entry name" value="Quinoprotein_ADH-like_sf"/>
</dbReference>
<accession>A0A4P2Q9L7</accession>
<feature type="region of interest" description="Disordered" evidence="1">
    <location>
        <begin position="22"/>
        <end position="144"/>
    </location>
</feature>
<dbReference type="EMBL" id="CP012670">
    <property type="protein sequence ID" value="AUX26285.1"/>
    <property type="molecule type" value="Genomic_DNA"/>
</dbReference>
<dbReference type="Proteomes" id="UP000295781">
    <property type="component" value="Chromosome"/>
</dbReference>
<dbReference type="PANTHER" id="PTHR35580:SF1">
    <property type="entry name" value="PHYTASE-LIKE DOMAIN-CONTAINING PROTEIN"/>
    <property type="match status" value="1"/>
</dbReference>
<feature type="signal peptide" evidence="2">
    <location>
        <begin position="1"/>
        <end position="18"/>
    </location>
</feature>
<dbReference type="SUPFAM" id="SSF50998">
    <property type="entry name" value="Quinoprotein alcohol dehydrogenase-like"/>
    <property type="match status" value="1"/>
</dbReference>
<evidence type="ECO:0000256" key="2">
    <source>
        <dbReference type="SAM" id="SignalP"/>
    </source>
</evidence>
<reference evidence="3 4" key="1">
    <citation type="submission" date="2015-09" db="EMBL/GenBank/DDBJ databases">
        <title>Sorangium comparison.</title>
        <authorList>
            <person name="Zaburannyi N."/>
            <person name="Bunk B."/>
            <person name="Overmann J."/>
            <person name="Mueller R."/>
        </authorList>
    </citation>
    <scope>NUCLEOTIDE SEQUENCE [LARGE SCALE GENOMIC DNA]</scope>
    <source>
        <strain evidence="3 4">So ceGT47</strain>
    </source>
</reference>
<gene>
    <name evidence="3" type="ORF">SOCEGT47_068460</name>
</gene>
<protein>
    <recommendedName>
        <fullName evidence="5">PE-PGRS family protein</fullName>
    </recommendedName>
</protein>
<organism evidence="3 4">
    <name type="scientific">Sorangium cellulosum</name>
    <name type="common">Polyangium cellulosum</name>
    <dbReference type="NCBI Taxonomy" id="56"/>
    <lineage>
        <taxon>Bacteria</taxon>
        <taxon>Pseudomonadati</taxon>
        <taxon>Myxococcota</taxon>
        <taxon>Polyangia</taxon>
        <taxon>Polyangiales</taxon>
        <taxon>Polyangiaceae</taxon>
        <taxon>Sorangium</taxon>
    </lineage>
</organism>
<evidence type="ECO:0008006" key="5">
    <source>
        <dbReference type="Google" id="ProtNLM"/>
    </source>
</evidence>
<evidence type="ECO:0000313" key="3">
    <source>
        <dbReference type="EMBL" id="AUX26285.1"/>
    </source>
</evidence>
<name>A0A4P2Q9L7_SORCE</name>
<dbReference type="PANTHER" id="PTHR35580">
    <property type="entry name" value="CELL SURFACE GLYCOPROTEIN (S-LAYER PROTEIN)-LIKE PROTEIN"/>
    <property type="match status" value="1"/>
</dbReference>
<keyword evidence="2" id="KW-0732">Signal</keyword>
<feature type="compositionally biased region" description="Gly residues" evidence="1">
    <location>
        <begin position="38"/>
        <end position="144"/>
    </location>
</feature>